<feature type="region of interest" description="Disordered" evidence="1">
    <location>
        <begin position="666"/>
        <end position="1004"/>
    </location>
</feature>
<sequence length="1452" mass="160225">MGSTEKFTAQAVDSKFKGGSASQSGARDLEADILECRSPSFRSLDSDDADGEPHSKEAANDVAPGEGPPERWFLEGTAEKGRQLLQGPPPEQQEPPQRKRQWTPPQLGVLGPQEPPSPPTSAPAGIPETWQQRRQLPPTLQPSSWQQQQPEQSKWYPFGNLLEPSLEWGAVDREGTVTESAAAAAAVVSEGSGGGKAVVREAHLTAMKASRPEEDLGEDLPPHLAAALAAVAVTAMESPPVSSDSGSSASLDPVHTGLWYCYIAFKAKEIREVHKQCVKDGWKVIRQCWVADRLTNPYMYGTFSRPRSVQAVDGRRSEELRASALNEARQVDQRLQQLLHSQPVLQQLLQQHHQQQQPHHQQQQQQQVDQLVRSSCPQLAEEERTEATRRALQLLSPGLLQRDPEWENMARLADSETQTHFYERFRSFLRNSGLDKLPCRFGKVFKAAAVGLLLLEASSHAGPSCDPRVYECAALGLVHMEASRRVAGQPEYDRWHWSISPRRLYHIILYDTFLVSNPEALLLLGVSDGGANRNTKARLASFCKRLERFSPEYFTHLVDMLGDRRGCDWLMVQLCCSEMMRDWVLLAPSLQRQLHDLRLLLLEATGCLRKPAPSPVPLPPSQPLPPPPPQQPPPQEQQQQVEEGEEGSWLQAPVHEQDQALPLLLLSPSGHQGSPELKQQQQQQPLEGPEGPQLLMADQVLQPQPQVPAEPQQPVARSEPKSQPELVPQPPARPQLQQQQPQTHVHQQHELRELQLPDRGPRPKAEPLQLGNHSPSVSAAPQECSPPGPMGPRPHLTQPPLEPQPLPEHPSDFNVVESVQPPLPLPHLQPGAQQQASRSQVLQYQSQEHQAPQVPASQQDLDHQEKRSPRQPPMLAVTAPQPTLQLAALSLQPRTPQGESRKAPSRSDPQPRLPAPQLEPQPRQEPQALEKTQQRHEPQVQRQRPQGQQQQQLQARSERQQLQEVPEPAPALPQQQQGPRALHSIHEESQLQDRGAASAPTSALLTPADTSAVAAAEKGIGDMKSEVKAATGDESGAQGNEAEVDKGISFARELYTCLLRKARFLTPDAGPGKERLCSVMAVLRLAAQYGLLDHQHGPDPAARLVEVLREVAAHDVRPRGSPQWAAVKQAWQAAALMSADFLSSRARPVPYMQLRGLLRGFVDDTLHQSRWADLAEELRPGLLQAHSSSWGRLLLSRSRQPQQPQAAKPPTLMGWLWRGDSATATSKMAAGAAAATVVAAAATAAEREEGAGGGMELQSKERHLLTSYALWGLVVLRGIEVPLEYLTLASCLATGVLRKEVMLKTGLELDEAECVAANLFRGLAFLPPVPYLPRDEPWARATLQPVPPPLPSNLPLHHPVRQKRMLEELEYGTRLFLAEPEISALLAERVMPPQLSLPQVPPLELLLALLLEQWEDRELVAERCMCESDSDDEVEVLEMEVDAKGGTEVAGA</sequence>
<feature type="compositionally biased region" description="Pro residues" evidence="1">
    <location>
        <begin position="612"/>
        <end position="635"/>
    </location>
</feature>
<dbReference type="GeneID" id="9627151"/>
<dbReference type="Proteomes" id="UP000001058">
    <property type="component" value="Unassembled WGS sequence"/>
</dbReference>
<accession>D8UG93</accession>
<feature type="region of interest" description="Disordered" evidence="1">
    <location>
        <begin position="1"/>
        <end position="152"/>
    </location>
</feature>
<dbReference type="RefSeq" id="XP_002957671.1">
    <property type="nucleotide sequence ID" value="XM_002957625.1"/>
</dbReference>
<feature type="region of interest" description="Disordered" evidence="1">
    <location>
        <begin position="349"/>
        <end position="368"/>
    </location>
</feature>
<feature type="compositionally biased region" description="Low complexity" evidence="1">
    <location>
        <begin position="734"/>
        <end position="745"/>
    </location>
</feature>
<evidence type="ECO:0000256" key="1">
    <source>
        <dbReference type="SAM" id="MobiDB-lite"/>
    </source>
</evidence>
<feature type="compositionally biased region" description="Low complexity" evidence="1">
    <location>
        <begin position="672"/>
        <end position="716"/>
    </location>
</feature>
<keyword evidence="3" id="KW-1185">Reference proteome</keyword>
<dbReference type="KEGG" id="vcn:VOLCADRAFT_98772"/>
<evidence type="ECO:0000313" key="2">
    <source>
        <dbReference type="EMBL" id="EFJ41220.1"/>
    </source>
</evidence>
<gene>
    <name evidence="2" type="ORF">VOLCADRAFT_98772</name>
</gene>
<dbReference type="OrthoDB" id="552914at2759"/>
<feature type="compositionally biased region" description="Low complexity" evidence="1">
    <location>
        <begin position="962"/>
        <end position="979"/>
    </location>
</feature>
<evidence type="ECO:0000313" key="3">
    <source>
        <dbReference type="Proteomes" id="UP000001058"/>
    </source>
</evidence>
<feature type="compositionally biased region" description="Low complexity" evidence="1">
    <location>
        <begin position="940"/>
        <end position="955"/>
    </location>
</feature>
<dbReference type="InParanoid" id="D8UG93"/>
<name>D8UG93_VOLCA</name>
<reference evidence="2 3" key="1">
    <citation type="journal article" date="2010" name="Science">
        <title>Genomic analysis of organismal complexity in the multicellular green alga Volvox carteri.</title>
        <authorList>
            <person name="Prochnik S.E."/>
            <person name="Umen J."/>
            <person name="Nedelcu A.M."/>
            <person name="Hallmann A."/>
            <person name="Miller S.M."/>
            <person name="Nishii I."/>
            <person name="Ferris P."/>
            <person name="Kuo A."/>
            <person name="Mitros T."/>
            <person name="Fritz-Laylin L.K."/>
            <person name="Hellsten U."/>
            <person name="Chapman J."/>
            <person name="Simakov O."/>
            <person name="Rensing S.A."/>
            <person name="Terry A."/>
            <person name="Pangilinan J."/>
            <person name="Kapitonov V."/>
            <person name="Jurka J."/>
            <person name="Salamov A."/>
            <person name="Shapiro H."/>
            <person name="Schmutz J."/>
            <person name="Grimwood J."/>
            <person name="Lindquist E."/>
            <person name="Lucas S."/>
            <person name="Grigoriev I.V."/>
            <person name="Schmitt R."/>
            <person name="Kirk D."/>
            <person name="Rokhsar D.S."/>
        </authorList>
    </citation>
    <scope>NUCLEOTIDE SEQUENCE [LARGE SCALE GENOMIC DNA]</scope>
    <source>
        <strain evidence="3">f. Nagariensis / Eve</strain>
    </source>
</reference>
<proteinExistence type="predicted"/>
<feature type="region of interest" description="Disordered" evidence="1">
    <location>
        <begin position="611"/>
        <end position="648"/>
    </location>
</feature>
<feature type="compositionally biased region" description="Polar residues" evidence="1">
    <location>
        <begin position="836"/>
        <end position="859"/>
    </location>
</feature>
<feature type="compositionally biased region" description="Low complexity" evidence="1">
    <location>
        <begin position="122"/>
        <end position="152"/>
    </location>
</feature>
<dbReference type="EMBL" id="GL378398">
    <property type="protein sequence ID" value="EFJ41220.1"/>
    <property type="molecule type" value="Genomic_DNA"/>
</dbReference>
<feature type="compositionally biased region" description="Low complexity" evidence="1">
    <location>
        <begin position="920"/>
        <end position="930"/>
    </location>
</feature>
<protein>
    <submittedName>
        <fullName evidence="2">Uncharacterized protein</fullName>
    </submittedName>
</protein>
<organism evidence="3">
    <name type="scientific">Volvox carteri f. nagariensis</name>
    <dbReference type="NCBI Taxonomy" id="3068"/>
    <lineage>
        <taxon>Eukaryota</taxon>
        <taxon>Viridiplantae</taxon>
        <taxon>Chlorophyta</taxon>
        <taxon>core chlorophytes</taxon>
        <taxon>Chlorophyceae</taxon>
        <taxon>CS clade</taxon>
        <taxon>Chlamydomonadales</taxon>
        <taxon>Volvocaceae</taxon>
        <taxon>Volvox</taxon>
    </lineage>
</organism>
<feature type="compositionally biased region" description="Basic and acidic residues" evidence="1">
    <location>
        <begin position="68"/>
        <end position="82"/>
    </location>
</feature>
<feature type="compositionally biased region" description="Basic and acidic residues" evidence="1">
    <location>
        <begin position="747"/>
        <end position="765"/>
    </location>
</feature>